<proteinExistence type="predicted"/>
<evidence type="ECO:0000313" key="2">
    <source>
        <dbReference type="Proteomes" id="UP001295444"/>
    </source>
</evidence>
<accession>A0AAD1R7G4</accession>
<sequence>MALDDSSLYARTKNKLCLNQYDYYKVVRRCSLPQELLSGFDVKGKITRNIKILEPLYLRKPRKRPSIIPDHLVINNQIG</sequence>
<dbReference type="Proteomes" id="UP001295444">
    <property type="component" value="Chromosome 01"/>
</dbReference>
<protein>
    <submittedName>
        <fullName evidence="1">Furry homolog isoform X1</fullName>
    </submittedName>
</protein>
<organism evidence="1 2">
    <name type="scientific">Pelobates cultripes</name>
    <name type="common">Western spadefoot toad</name>
    <dbReference type="NCBI Taxonomy" id="61616"/>
    <lineage>
        <taxon>Eukaryota</taxon>
        <taxon>Metazoa</taxon>
        <taxon>Chordata</taxon>
        <taxon>Craniata</taxon>
        <taxon>Vertebrata</taxon>
        <taxon>Euteleostomi</taxon>
        <taxon>Amphibia</taxon>
        <taxon>Batrachia</taxon>
        <taxon>Anura</taxon>
        <taxon>Pelobatoidea</taxon>
        <taxon>Pelobatidae</taxon>
        <taxon>Pelobates</taxon>
    </lineage>
</organism>
<dbReference type="AlphaFoldDB" id="A0AAD1R7G4"/>
<dbReference type="EMBL" id="OW240912">
    <property type="protein sequence ID" value="CAH2225103.1"/>
    <property type="molecule type" value="Genomic_DNA"/>
</dbReference>
<gene>
    <name evidence="1" type="ORF">PECUL_23A028579</name>
</gene>
<evidence type="ECO:0000313" key="1">
    <source>
        <dbReference type="EMBL" id="CAH2225103.1"/>
    </source>
</evidence>
<name>A0AAD1R7G4_PELCU</name>
<keyword evidence="2" id="KW-1185">Reference proteome</keyword>
<reference evidence="1" key="1">
    <citation type="submission" date="2022-03" db="EMBL/GenBank/DDBJ databases">
        <authorList>
            <person name="Alioto T."/>
            <person name="Alioto T."/>
            <person name="Gomez Garrido J."/>
        </authorList>
    </citation>
    <scope>NUCLEOTIDE SEQUENCE</scope>
</reference>